<evidence type="ECO:0000313" key="2">
    <source>
        <dbReference type="Proteomes" id="UP001476247"/>
    </source>
</evidence>
<gene>
    <name evidence="1" type="ORF">HPULCUR_006714</name>
</gene>
<proteinExistence type="predicted"/>
<sequence length="138" mass="15633">MVTYGGDEVNALVFDIGSTSTRVGFAGEDVPKSMFPTSYGIDKENNYYIGDAKLNTWRPNMEIKNPMKDGLVHDWDAIEQIWQAAYNNMLHVNSAEHPLLCTEPAWNTQENREKMMELAFEKFDAPAFYVAKDAVMTA</sequence>
<dbReference type="InterPro" id="IPR043129">
    <property type="entry name" value="ATPase_NBD"/>
</dbReference>
<dbReference type="Gene3D" id="3.30.420.40">
    <property type="match status" value="1"/>
</dbReference>
<dbReference type="InterPro" id="IPR004000">
    <property type="entry name" value="Actin"/>
</dbReference>
<dbReference type="Pfam" id="PF00022">
    <property type="entry name" value="Actin"/>
    <property type="match status" value="1"/>
</dbReference>
<keyword evidence="2" id="KW-1185">Reference proteome</keyword>
<name>A0ABP9Y2N4_9FUNG</name>
<organism evidence="1 2">
    <name type="scientific">Helicostylum pulchrum</name>
    <dbReference type="NCBI Taxonomy" id="562976"/>
    <lineage>
        <taxon>Eukaryota</taxon>
        <taxon>Fungi</taxon>
        <taxon>Fungi incertae sedis</taxon>
        <taxon>Mucoromycota</taxon>
        <taxon>Mucoromycotina</taxon>
        <taxon>Mucoromycetes</taxon>
        <taxon>Mucorales</taxon>
        <taxon>Mucorineae</taxon>
        <taxon>Mucoraceae</taxon>
        <taxon>Helicostylum</taxon>
    </lineage>
</organism>
<comment type="caution">
    <text evidence="1">The sequence shown here is derived from an EMBL/GenBank/DDBJ whole genome shotgun (WGS) entry which is preliminary data.</text>
</comment>
<dbReference type="SUPFAM" id="SSF53067">
    <property type="entry name" value="Actin-like ATPase domain"/>
    <property type="match status" value="1"/>
</dbReference>
<reference evidence="1 2" key="1">
    <citation type="submission" date="2024-04" db="EMBL/GenBank/DDBJ databases">
        <title>genome sequences of Mucor flavus KT1a and Helicostylum pulchrum KT1b strains isolation_sourced from the surface of a dry-aged beef.</title>
        <authorList>
            <person name="Toyotome T."/>
            <person name="Hosono M."/>
            <person name="Torimaru M."/>
            <person name="Fukuda K."/>
            <person name="Mikami N."/>
        </authorList>
    </citation>
    <scope>NUCLEOTIDE SEQUENCE [LARGE SCALE GENOMIC DNA]</scope>
    <source>
        <strain evidence="1 2">KT1b</strain>
    </source>
</reference>
<protein>
    <submittedName>
        <fullName evidence="1">Uncharacterized protein</fullName>
    </submittedName>
</protein>
<evidence type="ECO:0000313" key="1">
    <source>
        <dbReference type="EMBL" id="GAA5801268.1"/>
    </source>
</evidence>
<dbReference type="Proteomes" id="UP001476247">
    <property type="component" value="Unassembled WGS sequence"/>
</dbReference>
<accession>A0ABP9Y2N4</accession>
<dbReference type="EMBL" id="BAABUJ010000018">
    <property type="protein sequence ID" value="GAA5801268.1"/>
    <property type="molecule type" value="Genomic_DNA"/>
</dbReference>
<dbReference type="PANTHER" id="PTHR11937">
    <property type="entry name" value="ACTIN"/>
    <property type="match status" value="1"/>
</dbReference>
<dbReference type="PRINTS" id="PR00190">
    <property type="entry name" value="ACTIN"/>
</dbReference>